<sequence>MTYYNYGSYSWGSYGYSHGSKSYGSYSKTTYYDSKCHDKNEDKGSIGGRLTLDVDCDNTENAAGGGYDEGLAGQIVTLTDKYGNVVATTTTDESGTYKFDELREGSYKVVFPEVAGYTYAEKDVGSYGEDSDANADGATDTITISKGQDLWNVDASLQECEIEGDCITIEAEDMYLCGFKSNCFDGASGGQVIKGSTCYWSSAKTYFEGSEGTYDLKLTYLDEDDGQGKIKIFVNGEKVADFVLDADNGGDGSEPGVFSEYVVENVELSKGDKIEIWGLGDGGEYVRIDKLEICKDDEPLLGALGDLVWFDVDKDGVQDDDEDGVEGVTVNLLQAGAVIATATTDINGNYLFDELPAGDYQVQFVLPAGRFAFTEQDAGSDDAADSDADVTTGLTGIITLAEGETNLTVDSGIIIPNEDPDATADSGMGCADKEIIVDLSDNISDADGDTVTITAINGQAIADGETILIGGTGEGAVSVTLDGDQFIFDGETAYSALDIGEQASEQFTYTVDDGMGGTATSTIDITFCGDANTLMSLCETLPDTASIQVINENVPLGSSDEAYTLQISGTGGRVDGIYTEAYCLSAFESTDLGAAGSDINLAPVYDGDLFCSLESDIPAGALQTVGINGATAAENLDLINWILNQDFGGQGYSDGEIQSAIWALTDGEALEDLGLADGIFIQNGAGEAEDAKEILDEALAFDALGAEFMPGKNDIVALVVDPDDSGFEQPFVFGVLYNDIDCLC</sequence>
<gene>
    <name evidence="5" type="ORF">SAMN04515673_107127</name>
</gene>
<reference evidence="5 6" key="1">
    <citation type="submission" date="2016-10" db="EMBL/GenBank/DDBJ databases">
        <authorList>
            <person name="de Groot N.N."/>
        </authorList>
    </citation>
    <scope>NUCLEOTIDE SEQUENCE [LARGE SCALE GENOMIC DNA]</scope>
    <source>
        <strain evidence="6">KMM 9023,NRIC 0796,JCM 17311,KCTC 23692</strain>
    </source>
</reference>
<dbReference type="InterPro" id="IPR033764">
    <property type="entry name" value="Sdr_B"/>
</dbReference>
<organism evidence="5 6">
    <name type="scientific">Poseidonocella sedimentorum</name>
    <dbReference type="NCBI Taxonomy" id="871652"/>
    <lineage>
        <taxon>Bacteria</taxon>
        <taxon>Pseudomonadati</taxon>
        <taxon>Pseudomonadota</taxon>
        <taxon>Alphaproteobacteria</taxon>
        <taxon>Rhodobacterales</taxon>
        <taxon>Roseobacteraceae</taxon>
        <taxon>Poseidonocella</taxon>
    </lineage>
</organism>
<name>A0A1I6E509_9RHOB</name>
<keyword evidence="2" id="KW-0964">Secreted</keyword>
<dbReference type="SUPFAM" id="SSF117074">
    <property type="entry name" value="Hypothetical protein PA1324"/>
    <property type="match status" value="2"/>
</dbReference>
<evidence type="ECO:0000313" key="6">
    <source>
        <dbReference type="Proteomes" id="UP000199302"/>
    </source>
</evidence>
<protein>
    <submittedName>
        <fullName evidence="5">Cna protein B-type domain-containing protein</fullName>
    </submittedName>
</protein>
<dbReference type="Proteomes" id="UP000199302">
    <property type="component" value="Unassembled WGS sequence"/>
</dbReference>
<dbReference type="PANTHER" id="PTHR23303">
    <property type="entry name" value="CARBOXYPEPTIDASE REGULATORY REGION-CONTAINING"/>
    <property type="match status" value="1"/>
</dbReference>
<dbReference type="STRING" id="871652.SAMN04515673_107127"/>
<dbReference type="RefSeq" id="WP_177220542.1">
    <property type="nucleotide sequence ID" value="NZ_FOYI01000007.1"/>
</dbReference>
<dbReference type="InterPro" id="IPR013783">
    <property type="entry name" value="Ig-like_fold"/>
</dbReference>
<dbReference type="Gene3D" id="2.60.40.10">
    <property type="entry name" value="Immunoglobulins"/>
    <property type="match status" value="2"/>
</dbReference>
<evidence type="ECO:0000256" key="3">
    <source>
        <dbReference type="ARBA" id="ARBA00022729"/>
    </source>
</evidence>
<evidence type="ECO:0000256" key="1">
    <source>
        <dbReference type="ARBA" id="ARBA00004613"/>
    </source>
</evidence>
<dbReference type="InterPro" id="IPR051417">
    <property type="entry name" value="SDr/BOS_complex"/>
</dbReference>
<dbReference type="Pfam" id="PF17963">
    <property type="entry name" value="Big_9"/>
    <property type="match status" value="1"/>
</dbReference>
<dbReference type="GO" id="GO:0005576">
    <property type="term" value="C:extracellular region"/>
    <property type="evidence" value="ECO:0007669"/>
    <property type="project" value="UniProtKB-SubCell"/>
</dbReference>
<accession>A0A1I6E509</accession>
<keyword evidence="3" id="KW-0732">Signal</keyword>
<proteinExistence type="predicted"/>
<dbReference type="EMBL" id="FOYI01000007">
    <property type="protein sequence ID" value="SFR12830.1"/>
    <property type="molecule type" value="Genomic_DNA"/>
</dbReference>
<keyword evidence="6" id="KW-1185">Reference proteome</keyword>
<dbReference type="Gene3D" id="2.60.120.260">
    <property type="entry name" value="Galactose-binding domain-like"/>
    <property type="match status" value="1"/>
</dbReference>
<dbReference type="Pfam" id="PF17210">
    <property type="entry name" value="SdrD_B"/>
    <property type="match status" value="2"/>
</dbReference>
<evidence type="ECO:0000259" key="4">
    <source>
        <dbReference type="Pfam" id="PF17210"/>
    </source>
</evidence>
<feature type="domain" description="SD-repeat containing protein B" evidence="4">
    <location>
        <begin position="303"/>
        <end position="413"/>
    </location>
</feature>
<comment type="subcellular location">
    <subcellularLocation>
        <location evidence="1">Secreted</location>
    </subcellularLocation>
</comment>
<dbReference type="AlphaFoldDB" id="A0A1I6E509"/>
<evidence type="ECO:0000256" key="2">
    <source>
        <dbReference type="ARBA" id="ARBA00022525"/>
    </source>
</evidence>
<feature type="domain" description="SD-repeat containing protein B" evidence="4">
    <location>
        <begin position="60"/>
        <end position="156"/>
    </location>
</feature>
<evidence type="ECO:0000313" key="5">
    <source>
        <dbReference type="EMBL" id="SFR12830.1"/>
    </source>
</evidence>